<dbReference type="Pfam" id="PF04248">
    <property type="entry name" value="NTP_transf_9"/>
    <property type="match status" value="2"/>
</dbReference>
<comment type="caution">
    <text evidence="2">The sequence shown here is derived from an EMBL/GenBank/DDBJ whole genome shotgun (WGS) entry which is preliminary data.</text>
</comment>
<dbReference type="PANTHER" id="PTHR34310">
    <property type="entry name" value="DUF427 DOMAIN PROTEIN (AFU_ORTHOLOGUE AFUA_3G02220)"/>
    <property type="match status" value="1"/>
</dbReference>
<feature type="domain" description="DUF427" evidence="1">
    <location>
        <begin position="128"/>
        <end position="220"/>
    </location>
</feature>
<proteinExistence type="predicted"/>
<dbReference type="EMBL" id="QJKF01000005">
    <property type="protein sequence ID" value="PXX63829.1"/>
    <property type="molecule type" value="Genomic_DNA"/>
</dbReference>
<dbReference type="Proteomes" id="UP000247569">
    <property type="component" value="Unassembled WGS sequence"/>
</dbReference>
<reference evidence="2 3" key="1">
    <citation type="submission" date="2018-05" db="EMBL/GenBank/DDBJ databases">
        <title>Genomic Encyclopedia of Type Strains, Phase IV (KMG-IV): sequencing the most valuable type-strain genomes for metagenomic binning, comparative biology and taxonomic classification.</title>
        <authorList>
            <person name="Goeker M."/>
        </authorList>
    </citation>
    <scope>NUCLEOTIDE SEQUENCE [LARGE SCALE GENOMIC DNA]</scope>
    <source>
        <strain evidence="2 3">DSM 44704</strain>
    </source>
</reference>
<dbReference type="OrthoDB" id="285364at2"/>
<evidence type="ECO:0000259" key="1">
    <source>
        <dbReference type="Pfam" id="PF04248"/>
    </source>
</evidence>
<dbReference type="InterPro" id="IPR038694">
    <property type="entry name" value="DUF427_sf"/>
</dbReference>
<dbReference type="Gene3D" id="2.170.150.40">
    <property type="entry name" value="Domain of unknown function (DUF427)"/>
    <property type="match status" value="2"/>
</dbReference>
<dbReference type="InterPro" id="IPR007361">
    <property type="entry name" value="DUF427"/>
</dbReference>
<accession>A0A318JZG0</accession>
<sequence>MSQKRVRVYLGGQLVADSTRPVLVWQTPHRPIYYLPVADLRAKLEPNGETTYCLSRGEATLYDVVLEDGTVVAGAAARYLDSQLTVLNDLVRLRFDLMDEWLEENEPIYGHPRDPYIRVDILASSRHVRVGIDGVTVADSHTPHILFETKRPVRYYLPLTDVRMDVLTPTAAHSSSPYKGTADYWSVRVGDEEHREIAWCYRNPLPESQKIAGLVSFYNERVDIYLDGELQERPHTLFG</sequence>
<dbReference type="PANTHER" id="PTHR34310:SF9">
    <property type="entry name" value="BLR5716 PROTEIN"/>
    <property type="match status" value="1"/>
</dbReference>
<organism evidence="2 3">
    <name type="scientific">Nocardia tenerifensis</name>
    <dbReference type="NCBI Taxonomy" id="228006"/>
    <lineage>
        <taxon>Bacteria</taxon>
        <taxon>Bacillati</taxon>
        <taxon>Actinomycetota</taxon>
        <taxon>Actinomycetes</taxon>
        <taxon>Mycobacteriales</taxon>
        <taxon>Nocardiaceae</taxon>
        <taxon>Nocardia</taxon>
    </lineage>
</organism>
<dbReference type="AlphaFoldDB" id="A0A318JZG0"/>
<name>A0A318JZG0_9NOCA</name>
<keyword evidence="3" id="KW-1185">Reference proteome</keyword>
<protein>
    <submittedName>
        <fullName evidence="2">Uncharacterized protein (DUF427 family)</fullName>
    </submittedName>
</protein>
<evidence type="ECO:0000313" key="2">
    <source>
        <dbReference type="EMBL" id="PXX63829.1"/>
    </source>
</evidence>
<feature type="domain" description="DUF427" evidence="1">
    <location>
        <begin position="6"/>
        <end position="82"/>
    </location>
</feature>
<gene>
    <name evidence="2" type="ORF">DFR70_1059</name>
</gene>
<evidence type="ECO:0000313" key="3">
    <source>
        <dbReference type="Proteomes" id="UP000247569"/>
    </source>
</evidence>